<keyword evidence="2" id="KW-0009">Actin-binding</keyword>
<reference evidence="4 5" key="1">
    <citation type="submission" date="2021-06" db="EMBL/GenBank/DDBJ databases">
        <authorList>
            <person name="Palmer J.M."/>
        </authorList>
    </citation>
    <scope>NUCLEOTIDE SEQUENCE [LARGE SCALE GENOMIC DNA]</scope>
    <source>
        <strain evidence="4 5">XC_2019</strain>
        <tissue evidence="4">Muscle</tissue>
    </source>
</reference>
<dbReference type="PANTHER" id="PTHR13936:SF17">
    <property type="entry name" value="PROFILIN"/>
    <property type="match status" value="1"/>
</dbReference>
<dbReference type="Pfam" id="PF00235">
    <property type="entry name" value="Profilin"/>
    <property type="match status" value="1"/>
</dbReference>
<dbReference type="PANTHER" id="PTHR13936">
    <property type="entry name" value="PROFILIN"/>
    <property type="match status" value="1"/>
</dbReference>
<evidence type="ECO:0000256" key="1">
    <source>
        <dbReference type="ARBA" id="ARBA00010058"/>
    </source>
</evidence>
<dbReference type="Proteomes" id="UP001434883">
    <property type="component" value="Unassembled WGS sequence"/>
</dbReference>
<feature type="transmembrane region" description="Helical" evidence="3">
    <location>
        <begin position="69"/>
        <end position="89"/>
    </location>
</feature>
<comment type="caution">
    <text evidence="4">The sequence shown here is derived from an EMBL/GenBank/DDBJ whole genome shotgun (WGS) entry which is preliminary data.</text>
</comment>
<dbReference type="Gene3D" id="3.30.450.30">
    <property type="entry name" value="Dynein light chain 2a, cytoplasmic"/>
    <property type="match status" value="1"/>
</dbReference>
<sequence>LTEKTPTRTSEEVLLFEPFLVLWSLIEFYYKHEEYSLGSKHEEQKPPASIRLRIQNSAGSGPTYKRQPVFLLLAFLFCPLFASDLRLYLHRMSWQSYIDTLKTADQSGVVPVAEAAICGISPGQESVWVSTPGLANITPDEIKKLGSTDRSSFAQNGVYIGGTRCRLIRDQMDLDPVYALDLKTAADADGNTFGVCVGKSKTAIVIVKGTKDASGGQLSSKAFNVVSHLRKSNM</sequence>
<dbReference type="EMBL" id="JAHRIN010027585">
    <property type="protein sequence ID" value="MEQ2201348.1"/>
    <property type="molecule type" value="Genomic_DNA"/>
</dbReference>
<feature type="transmembrane region" description="Helical" evidence="3">
    <location>
        <begin position="12"/>
        <end position="30"/>
    </location>
</feature>
<evidence type="ECO:0000256" key="2">
    <source>
        <dbReference type="RuleBase" id="RU003909"/>
    </source>
</evidence>
<name>A0ABV0QZS0_9TELE</name>
<protein>
    <recommendedName>
        <fullName evidence="2">Profilin</fullName>
    </recommendedName>
</protein>
<dbReference type="InterPro" id="IPR005455">
    <property type="entry name" value="PFN_euk"/>
</dbReference>
<dbReference type="SMART" id="SM00392">
    <property type="entry name" value="PROF"/>
    <property type="match status" value="1"/>
</dbReference>
<organism evidence="4 5">
    <name type="scientific">Xenoophorus captivus</name>
    <dbReference type="NCBI Taxonomy" id="1517983"/>
    <lineage>
        <taxon>Eukaryota</taxon>
        <taxon>Metazoa</taxon>
        <taxon>Chordata</taxon>
        <taxon>Craniata</taxon>
        <taxon>Vertebrata</taxon>
        <taxon>Euteleostomi</taxon>
        <taxon>Actinopterygii</taxon>
        <taxon>Neopterygii</taxon>
        <taxon>Teleostei</taxon>
        <taxon>Neoteleostei</taxon>
        <taxon>Acanthomorphata</taxon>
        <taxon>Ovalentaria</taxon>
        <taxon>Atherinomorphae</taxon>
        <taxon>Cyprinodontiformes</taxon>
        <taxon>Goodeidae</taxon>
        <taxon>Xenoophorus</taxon>
    </lineage>
</organism>
<dbReference type="InterPro" id="IPR048278">
    <property type="entry name" value="PFN"/>
</dbReference>
<evidence type="ECO:0000313" key="5">
    <source>
        <dbReference type="Proteomes" id="UP001434883"/>
    </source>
</evidence>
<keyword evidence="3" id="KW-1133">Transmembrane helix</keyword>
<comment type="similarity">
    <text evidence="1 2">Belongs to the profilin family.</text>
</comment>
<gene>
    <name evidence="4" type="ORF">XENOCAPTIV_011032</name>
</gene>
<keyword evidence="3" id="KW-0472">Membrane</keyword>
<keyword evidence="3" id="KW-0812">Transmembrane</keyword>
<keyword evidence="5" id="KW-1185">Reference proteome</keyword>
<feature type="non-terminal residue" evidence="4">
    <location>
        <position position="1"/>
    </location>
</feature>
<dbReference type="InterPro" id="IPR036140">
    <property type="entry name" value="PFN_sf"/>
</dbReference>
<dbReference type="SUPFAM" id="SSF55770">
    <property type="entry name" value="Profilin (actin-binding protein)"/>
    <property type="match status" value="1"/>
</dbReference>
<proteinExistence type="inferred from homology"/>
<dbReference type="CDD" id="cd00148">
    <property type="entry name" value="PROF"/>
    <property type="match status" value="1"/>
</dbReference>
<evidence type="ECO:0000256" key="3">
    <source>
        <dbReference type="SAM" id="Phobius"/>
    </source>
</evidence>
<accession>A0ABV0QZS0</accession>
<evidence type="ECO:0000313" key="4">
    <source>
        <dbReference type="EMBL" id="MEQ2201348.1"/>
    </source>
</evidence>